<gene>
    <name evidence="2" type="ORF">MSL71_8010</name>
</gene>
<dbReference type="Proteomes" id="UP000507962">
    <property type="component" value="Unassembled WGS sequence"/>
</dbReference>
<keyword evidence="3" id="KW-1185">Reference proteome</keyword>
<proteinExistence type="predicted"/>
<evidence type="ECO:0000313" key="3">
    <source>
        <dbReference type="Proteomes" id="UP000507962"/>
    </source>
</evidence>
<name>A0A4U8YPK1_9BACT</name>
<protein>
    <submittedName>
        <fullName evidence="2">Uncharacterized protein</fullName>
    </submittedName>
</protein>
<organism evidence="2 3">
    <name type="scientific">Desulfoluna butyratoxydans</name>
    <dbReference type="NCBI Taxonomy" id="231438"/>
    <lineage>
        <taxon>Bacteria</taxon>
        <taxon>Pseudomonadati</taxon>
        <taxon>Thermodesulfobacteriota</taxon>
        <taxon>Desulfobacteria</taxon>
        <taxon>Desulfobacterales</taxon>
        <taxon>Desulfolunaceae</taxon>
        <taxon>Desulfoluna</taxon>
    </lineage>
</organism>
<evidence type="ECO:0000256" key="1">
    <source>
        <dbReference type="SAM" id="Phobius"/>
    </source>
</evidence>
<feature type="transmembrane region" description="Helical" evidence="1">
    <location>
        <begin position="6"/>
        <end position="28"/>
    </location>
</feature>
<evidence type="ECO:0000313" key="2">
    <source>
        <dbReference type="EMBL" id="VFQ43173.1"/>
    </source>
</evidence>
<keyword evidence="1" id="KW-0472">Membrane</keyword>
<dbReference type="AlphaFoldDB" id="A0A4U8YPK1"/>
<accession>A0A4U8YPK1</accession>
<dbReference type="EMBL" id="CAADHO010000001">
    <property type="protein sequence ID" value="VFQ43173.1"/>
    <property type="molecule type" value="Genomic_DNA"/>
</dbReference>
<dbReference type="RefSeq" id="WP_180137354.1">
    <property type="nucleotide sequence ID" value="NZ_CAADHO010000001.1"/>
</dbReference>
<keyword evidence="1" id="KW-1133">Transmembrane helix</keyword>
<sequence>MKEFLAVCADIASVVAVVSVIVTLFKVVKMERENRRMNEKVDLFFQVEESDRIEPTGLYIRRKDFTRSEVLGTMRMVMKDQGFFSTKHTSEVAFLDSLEKVQSGKDKRWLIPVAESEFVQFVIPGNVPEQDAA</sequence>
<reference evidence="2 3" key="1">
    <citation type="submission" date="2019-03" db="EMBL/GenBank/DDBJ databases">
        <authorList>
            <person name="Nijsse B."/>
        </authorList>
    </citation>
    <scope>NUCLEOTIDE SEQUENCE [LARGE SCALE GENOMIC DNA]</scope>
    <source>
        <strain evidence="2">Desulfoluna butyratoxydans MSL71</strain>
    </source>
</reference>
<keyword evidence="1" id="KW-0812">Transmembrane</keyword>